<keyword evidence="4 6" id="KW-0472">Membrane</keyword>
<dbReference type="Pfam" id="PF00361">
    <property type="entry name" value="Proton_antipo_M"/>
    <property type="match status" value="2"/>
</dbReference>
<protein>
    <submittedName>
        <fullName evidence="10">NADH dehydrogenase subunit L</fullName>
    </submittedName>
    <submittedName>
        <fullName evidence="9">NADH:ubiquinone oxidoreductase subunit L</fullName>
    </submittedName>
</protein>
<keyword evidence="3 6" id="KW-1133">Transmembrane helix</keyword>
<feature type="domain" description="NADH:quinone oxidoreductase/Mrp antiporter transmembrane" evidence="7">
    <location>
        <begin position="303"/>
        <end position="499"/>
    </location>
</feature>
<feature type="transmembrane region" description="Helical" evidence="6">
    <location>
        <begin position="683"/>
        <end position="702"/>
    </location>
</feature>
<feature type="transmembrane region" description="Helical" evidence="6">
    <location>
        <begin position="153"/>
        <end position="172"/>
    </location>
</feature>
<proteinExistence type="predicted"/>
<comment type="subcellular location">
    <subcellularLocation>
        <location evidence="1">Endomembrane system</location>
        <topology evidence="1">Multi-pass membrane protein</topology>
    </subcellularLocation>
    <subcellularLocation>
        <location evidence="5">Membrane</location>
        <topology evidence="5">Multi-pass membrane protein</topology>
    </subcellularLocation>
</comment>
<dbReference type="AlphaFoldDB" id="A0A511SW27"/>
<evidence type="ECO:0000256" key="3">
    <source>
        <dbReference type="ARBA" id="ARBA00022989"/>
    </source>
</evidence>
<reference evidence="10 11" key="1">
    <citation type="submission" date="2016-10" db="EMBL/GenBank/DDBJ databases">
        <authorList>
            <person name="Varghese N."/>
            <person name="Submissions S."/>
        </authorList>
    </citation>
    <scope>NUCLEOTIDE SEQUENCE [LARGE SCALE GENOMIC DNA]</scope>
    <source>
        <strain evidence="10 11">DSM 16525</strain>
    </source>
</reference>
<evidence type="ECO:0000256" key="2">
    <source>
        <dbReference type="ARBA" id="ARBA00022692"/>
    </source>
</evidence>
<dbReference type="EMBL" id="BJXR01000006">
    <property type="protein sequence ID" value="GEN05378.1"/>
    <property type="molecule type" value="Genomic_DNA"/>
</dbReference>
<organism evidence="9 12">
    <name type="scientific">Myxococcus fulvus</name>
    <dbReference type="NCBI Taxonomy" id="33"/>
    <lineage>
        <taxon>Bacteria</taxon>
        <taxon>Pseudomonadati</taxon>
        <taxon>Myxococcota</taxon>
        <taxon>Myxococcia</taxon>
        <taxon>Myxococcales</taxon>
        <taxon>Cystobacterineae</taxon>
        <taxon>Myxococcaceae</taxon>
        <taxon>Myxococcus</taxon>
    </lineage>
</organism>
<keyword evidence="11" id="KW-1185">Reference proteome</keyword>
<dbReference type="GO" id="GO:0008137">
    <property type="term" value="F:NADH dehydrogenase (ubiquinone) activity"/>
    <property type="evidence" value="ECO:0007669"/>
    <property type="project" value="InterPro"/>
</dbReference>
<evidence type="ECO:0000313" key="9">
    <source>
        <dbReference type="EMBL" id="GEN05378.1"/>
    </source>
</evidence>
<dbReference type="InterPro" id="IPR001750">
    <property type="entry name" value="ND/Mrp_TM"/>
</dbReference>
<feature type="transmembrane region" description="Helical" evidence="6">
    <location>
        <begin position="47"/>
        <end position="69"/>
    </location>
</feature>
<dbReference type="InterPro" id="IPR018393">
    <property type="entry name" value="NADHpl_OxRdtase_5_subgr"/>
</dbReference>
<dbReference type="Proteomes" id="UP000183760">
    <property type="component" value="Unassembled WGS sequence"/>
</dbReference>
<dbReference type="PRINTS" id="PR01434">
    <property type="entry name" value="NADHDHGNASE5"/>
</dbReference>
<dbReference type="Proteomes" id="UP000321514">
    <property type="component" value="Unassembled WGS sequence"/>
</dbReference>
<dbReference type="PANTHER" id="PTHR42829:SF2">
    <property type="entry name" value="NADH-UBIQUINONE OXIDOREDUCTASE CHAIN 5"/>
    <property type="match status" value="1"/>
</dbReference>
<dbReference type="InterPro" id="IPR001516">
    <property type="entry name" value="Proton_antipo_N"/>
</dbReference>
<dbReference type="NCBIfam" id="TIGR01974">
    <property type="entry name" value="NDH_I_L"/>
    <property type="match status" value="1"/>
</dbReference>
<accession>A0A511SW27</accession>
<gene>
    <name evidence="9" type="primary">nuoL</name>
    <name evidence="9" type="ORF">MFU01_04150</name>
    <name evidence="10" type="ORF">SAMN05443572_1011077</name>
</gene>
<feature type="transmembrane region" description="Helical" evidence="6">
    <location>
        <begin position="618"/>
        <end position="637"/>
    </location>
</feature>
<evidence type="ECO:0000256" key="4">
    <source>
        <dbReference type="ARBA" id="ARBA00023136"/>
    </source>
</evidence>
<dbReference type="GO" id="GO:0042773">
    <property type="term" value="P:ATP synthesis coupled electron transport"/>
    <property type="evidence" value="ECO:0007669"/>
    <property type="project" value="InterPro"/>
</dbReference>
<evidence type="ECO:0000259" key="8">
    <source>
        <dbReference type="Pfam" id="PF00662"/>
    </source>
</evidence>
<evidence type="ECO:0000256" key="1">
    <source>
        <dbReference type="ARBA" id="ARBA00004127"/>
    </source>
</evidence>
<evidence type="ECO:0000256" key="5">
    <source>
        <dbReference type="RuleBase" id="RU000320"/>
    </source>
</evidence>
<dbReference type="RefSeq" id="WP_074949462.1">
    <property type="nucleotide sequence ID" value="NZ_BJXR01000006.1"/>
</dbReference>
<dbReference type="Pfam" id="PF00662">
    <property type="entry name" value="Proton_antipo_N"/>
    <property type="match status" value="1"/>
</dbReference>
<evidence type="ECO:0000313" key="10">
    <source>
        <dbReference type="EMBL" id="SET09087.1"/>
    </source>
</evidence>
<dbReference type="GO" id="GO:0003954">
    <property type="term" value="F:NADH dehydrogenase activity"/>
    <property type="evidence" value="ECO:0007669"/>
    <property type="project" value="TreeGrafter"/>
</dbReference>
<keyword evidence="2 5" id="KW-0812">Transmembrane</keyword>
<feature type="transmembrane region" description="Helical" evidence="6">
    <location>
        <begin position="178"/>
        <end position="197"/>
    </location>
</feature>
<name>A0A511SW27_MYXFU</name>
<dbReference type="PANTHER" id="PTHR42829">
    <property type="entry name" value="NADH-UBIQUINONE OXIDOREDUCTASE CHAIN 5"/>
    <property type="match status" value="1"/>
</dbReference>
<dbReference type="EMBL" id="FOIB01000001">
    <property type="protein sequence ID" value="SET09087.1"/>
    <property type="molecule type" value="Genomic_DNA"/>
</dbReference>
<feature type="transmembrane region" description="Helical" evidence="6">
    <location>
        <begin position="722"/>
        <end position="740"/>
    </location>
</feature>
<feature type="transmembrane region" description="Helical" evidence="6">
    <location>
        <begin position="423"/>
        <end position="441"/>
    </location>
</feature>
<evidence type="ECO:0000313" key="12">
    <source>
        <dbReference type="Proteomes" id="UP000321514"/>
    </source>
</evidence>
<dbReference type="Gene3D" id="1.20.5.2700">
    <property type="match status" value="1"/>
</dbReference>
<comment type="caution">
    <text evidence="9">The sequence shown here is derived from an EMBL/GenBank/DDBJ whole genome shotgun (WGS) entry which is preliminary data.</text>
</comment>
<keyword evidence="9" id="KW-0830">Ubiquinone</keyword>
<feature type="transmembrane region" description="Helical" evidence="6">
    <location>
        <begin position="218"/>
        <end position="234"/>
    </location>
</feature>
<feature type="transmembrane region" description="Helical" evidence="6">
    <location>
        <begin position="20"/>
        <end position="40"/>
    </location>
</feature>
<dbReference type="OrthoDB" id="9805769at2"/>
<feature type="domain" description="NADH-Ubiquinone oxidoreductase (complex I) chain 5 N-terminal" evidence="8">
    <location>
        <begin position="106"/>
        <end position="156"/>
    </location>
</feature>
<feature type="domain" description="NADH:quinone oxidoreductase/Mrp antiporter transmembrane" evidence="7">
    <location>
        <begin position="172"/>
        <end position="233"/>
    </location>
</feature>
<feature type="transmembrane region" description="Helical" evidence="6">
    <location>
        <begin position="395"/>
        <end position="417"/>
    </location>
</feature>
<reference evidence="9 12" key="2">
    <citation type="submission" date="2019-07" db="EMBL/GenBank/DDBJ databases">
        <title>Whole genome shotgun sequence of Myxococcus fulvus NBRC 100333.</title>
        <authorList>
            <person name="Hosoyama A."/>
            <person name="Uohara A."/>
            <person name="Ohji S."/>
            <person name="Ichikawa N."/>
        </authorList>
    </citation>
    <scope>NUCLEOTIDE SEQUENCE [LARGE SCALE GENOMIC DNA]</scope>
    <source>
        <strain evidence="9 12">NBRC 100333</strain>
    </source>
</reference>
<feature type="transmembrane region" description="Helical" evidence="6">
    <location>
        <begin position="296"/>
        <end position="316"/>
    </location>
</feature>
<feature type="transmembrane region" description="Helical" evidence="6">
    <location>
        <begin position="507"/>
        <end position="528"/>
    </location>
</feature>
<evidence type="ECO:0000259" key="7">
    <source>
        <dbReference type="Pfam" id="PF00361"/>
    </source>
</evidence>
<evidence type="ECO:0000256" key="6">
    <source>
        <dbReference type="SAM" id="Phobius"/>
    </source>
</evidence>
<dbReference type="GO" id="GO:0016020">
    <property type="term" value="C:membrane"/>
    <property type="evidence" value="ECO:0007669"/>
    <property type="project" value="UniProtKB-SubCell"/>
</dbReference>
<dbReference type="GO" id="GO:0012505">
    <property type="term" value="C:endomembrane system"/>
    <property type="evidence" value="ECO:0007669"/>
    <property type="project" value="UniProtKB-SubCell"/>
</dbReference>
<feature type="transmembrane region" description="Helical" evidence="6">
    <location>
        <begin position="122"/>
        <end position="141"/>
    </location>
</feature>
<feature type="transmembrane region" description="Helical" evidence="6">
    <location>
        <begin position="548"/>
        <end position="570"/>
    </location>
</feature>
<feature type="transmembrane region" description="Helical" evidence="6">
    <location>
        <begin position="462"/>
        <end position="484"/>
    </location>
</feature>
<dbReference type="InterPro" id="IPR003945">
    <property type="entry name" value="NU5C-like"/>
</dbReference>
<sequence length="744" mass="80356">MNSLSEFLQVAPVAPEVMAPSLWLIIALPLLGAFICGVFGKMLGRANVHLVACSAVAGAFVLSVLAFWATSSMDLESRRLLSFIVNPFGNERDYVRYAIAHDYGTWFSVGDFRVNFGLMVDHLSGILLLVITGVGFLIHLYSTSYMEHDEAYWRFFAYLNLFVAAMLTLVLADNLVLLFVGWEGVGMASYLLIGFWYTDPAKAWAGRKAFVTNRIGDFAFLIATFLMVLMVGAFNRQADERDYTAAGSTSQRYASALEDKGPVTFLGLQKFAEAMPEGGAGKVDLSTTIAAGPLEGYTFGGVMTVALLLFLLGAAGKSAQLPLYVWLPDAMAGPTPVSALIHAATMVTAGVYLFSRMSALLVLSPTAMATVAIIGALTSLLAALIAFAQDDIKKVLAYSTVSQLGIMFMGVGMGIFWAAVLHLVTHAFFKACLFLGAGSVMHGNGDETDIKKLGGLRHEMKWTWGTFFVATLAITGIIPLSGFFSKDAIFHGVHHNHLAGLHWVSSAVYYLGLLIAACTAFYMTRVYLLTFEGPRSKEAKVAHAHESAWQMTLPLVVLAVLSVVASVYAWPLLKAPGDGRPQPVFENFLSPVFAAMNRVVATGKTVQLDTSVPSLADYGFAWLVAVSGGALAAFLYLRYFPSRAGQPAPAYARAVRRAAQNKFYVDELYELAIIRPIKFMSFILFRVVDALLIDTVAVRGTAWVTARVGSALRYVQSGDAQAYAAVMALALLGGVAYALIQVLQ</sequence>
<dbReference type="STRING" id="1334629.MFUL124B02_06325"/>
<dbReference type="GO" id="GO:0015990">
    <property type="term" value="P:electron transport coupled proton transport"/>
    <property type="evidence" value="ECO:0007669"/>
    <property type="project" value="TreeGrafter"/>
</dbReference>
<feature type="transmembrane region" description="Helical" evidence="6">
    <location>
        <begin position="367"/>
        <end position="388"/>
    </location>
</feature>
<dbReference type="NCBIfam" id="NF005141">
    <property type="entry name" value="PRK06590.1"/>
    <property type="match status" value="1"/>
</dbReference>
<evidence type="ECO:0000313" key="11">
    <source>
        <dbReference type="Proteomes" id="UP000183760"/>
    </source>
</evidence>